<dbReference type="Proteomes" id="UP000598120">
    <property type="component" value="Unassembled WGS sequence"/>
</dbReference>
<dbReference type="PROSITE" id="PS50206">
    <property type="entry name" value="RHODANESE_3"/>
    <property type="match status" value="2"/>
</dbReference>
<gene>
    <name evidence="4" type="ORF">GCM10011531_04040</name>
</gene>
<dbReference type="CDD" id="cd01448">
    <property type="entry name" value="TST_Repeat_1"/>
    <property type="match status" value="1"/>
</dbReference>
<dbReference type="PANTHER" id="PTHR11364">
    <property type="entry name" value="THIOSULFATE SULFERTANSFERASE"/>
    <property type="match status" value="1"/>
</dbReference>
<keyword evidence="5" id="KW-1185">Reference proteome</keyword>
<dbReference type="FunFam" id="3.40.250.10:FF:000001">
    <property type="entry name" value="Sulfurtransferase"/>
    <property type="match status" value="1"/>
</dbReference>
<accession>A0A8J2XF73</accession>
<dbReference type="EMBL" id="BMIC01000001">
    <property type="protein sequence ID" value="GFZ77789.1"/>
    <property type="molecule type" value="Genomic_DNA"/>
</dbReference>
<dbReference type="GO" id="GO:0004792">
    <property type="term" value="F:thiosulfate-cyanide sulfurtransferase activity"/>
    <property type="evidence" value="ECO:0007669"/>
    <property type="project" value="TreeGrafter"/>
</dbReference>
<evidence type="ECO:0000256" key="2">
    <source>
        <dbReference type="ARBA" id="ARBA00022737"/>
    </source>
</evidence>
<dbReference type="RefSeq" id="WP_188604670.1">
    <property type="nucleotide sequence ID" value="NZ_BMIC01000001.1"/>
</dbReference>
<evidence type="ECO:0000313" key="4">
    <source>
        <dbReference type="EMBL" id="GFZ77789.1"/>
    </source>
</evidence>
<reference evidence="4 5" key="1">
    <citation type="journal article" date="2014" name="Int. J. Syst. Evol. Microbiol.">
        <title>Complete genome sequence of Corynebacterium casei LMG S-19264T (=DSM 44701T), isolated from a smear-ripened cheese.</title>
        <authorList>
            <consortium name="US DOE Joint Genome Institute (JGI-PGF)"/>
            <person name="Walter F."/>
            <person name="Albersmeier A."/>
            <person name="Kalinowski J."/>
            <person name="Ruckert C."/>
        </authorList>
    </citation>
    <scope>NUCLEOTIDE SEQUENCE [LARGE SCALE GENOMIC DNA]</scope>
    <source>
        <strain evidence="4 5">CGMCC 1.15295</strain>
    </source>
</reference>
<keyword evidence="2" id="KW-0677">Repeat</keyword>
<comment type="caution">
    <text evidence="4">The sequence shown here is derived from an EMBL/GenBank/DDBJ whole genome shotgun (WGS) entry which is preliminary data.</text>
</comment>
<dbReference type="InterPro" id="IPR001763">
    <property type="entry name" value="Rhodanese-like_dom"/>
</dbReference>
<evidence type="ECO:0000256" key="1">
    <source>
        <dbReference type="ARBA" id="ARBA00022679"/>
    </source>
</evidence>
<sequence length="271" mass="30345">MHNTIVTSQWLKDNFNNPNLIILDASQDSNKAGLVSDVTSIQIKNARPINLKAFSNSNSRFPNTFPSIQQFETECQKLGINNSSIIVVYDNLGIYTSPRVWWMFKTMGHQHIAVLDGGLPDWANNGFETETITKKDYKTGAFKATLNPEMIKDFKFIKDNTITQNSLLIDARSSGRFKGLAPEPRKELKSGHIPNSINIPFEDVLDNGKLKSKNELNSIFKSLKTENRPLVFSCGSGITACIVLLASEKILNNKTSVYDGSWTEWATLEPQ</sequence>
<organism evidence="4 5">
    <name type="scientific">Aquaticitalea lipolytica</name>
    <dbReference type="NCBI Taxonomy" id="1247562"/>
    <lineage>
        <taxon>Bacteria</taxon>
        <taxon>Pseudomonadati</taxon>
        <taxon>Bacteroidota</taxon>
        <taxon>Flavobacteriia</taxon>
        <taxon>Flavobacteriales</taxon>
        <taxon>Flavobacteriaceae</taxon>
        <taxon>Aquaticitalea</taxon>
    </lineage>
</organism>
<dbReference type="InterPro" id="IPR036873">
    <property type="entry name" value="Rhodanese-like_dom_sf"/>
</dbReference>
<protein>
    <submittedName>
        <fullName evidence="4">Sulfurtransferase</fullName>
    </submittedName>
</protein>
<evidence type="ECO:0000313" key="5">
    <source>
        <dbReference type="Proteomes" id="UP000598120"/>
    </source>
</evidence>
<dbReference type="SMART" id="SM00450">
    <property type="entry name" value="RHOD"/>
    <property type="match status" value="2"/>
</dbReference>
<feature type="domain" description="Rhodanese" evidence="3">
    <location>
        <begin position="162"/>
        <end position="270"/>
    </location>
</feature>
<dbReference type="AlphaFoldDB" id="A0A8J2XF73"/>
<dbReference type="SUPFAM" id="SSF52821">
    <property type="entry name" value="Rhodanese/Cell cycle control phosphatase"/>
    <property type="match status" value="2"/>
</dbReference>
<dbReference type="PANTHER" id="PTHR11364:SF27">
    <property type="entry name" value="SULFURTRANSFERASE"/>
    <property type="match status" value="1"/>
</dbReference>
<dbReference type="Gene3D" id="3.40.250.10">
    <property type="entry name" value="Rhodanese-like domain"/>
    <property type="match status" value="2"/>
</dbReference>
<proteinExistence type="predicted"/>
<dbReference type="InterPro" id="IPR045078">
    <property type="entry name" value="TST/MPST-like"/>
</dbReference>
<dbReference type="Pfam" id="PF00581">
    <property type="entry name" value="Rhodanese"/>
    <property type="match status" value="2"/>
</dbReference>
<evidence type="ECO:0000259" key="3">
    <source>
        <dbReference type="PROSITE" id="PS50206"/>
    </source>
</evidence>
<dbReference type="CDD" id="cd01449">
    <property type="entry name" value="TST_Repeat_2"/>
    <property type="match status" value="1"/>
</dbReference>
<keyword evidence="1" id="KW-0808">Transferase</keyword>
<name>A0A8J2XF73_9FLAO</name>
<feature type="domain" description="Rhodanese" evidence="3">
    <location>
        <begin position="16"/>
        <end position="131"/>
    </location>
</feature>